<dbReference type="Proteomes" id="UP000095210">
    <property type="component" value="Chromosome"/>
</dbReference>
<organism evidence="2 3">
    <name type="scientific">Actinoalloteichus hymeniacidonis</name>
    <dbReference type="NCBI Taxonomy" id="340345"/>
    <lineage>
        <taxon>Bacteria</taxon>
        <taxon>Bacillati</taxon>
        <taxon>Actinomycetota</taxon>
        <taxon>Actinomycetes</taxon>
        <taxon>Pseudonocardiales</taxon>
        <taxon>Pseudonocardiaceae</taxon>
        <taxon>Actinoalloteichus</taxon>
    </lineage>
</organism>
<evidence type="ECO:0000313" key="2">
    <source>
        <dbReference type="EMBL" id="AOS64599.1"/>
    </source>
</evidence>
<evidence type="ECO:0000256" key="1">
    <source>
        <dbReference type="SAM" id="MobiDB-lite"/>
    </source>
</evidence>
<keyword evidence="3" id="KW-1185">Reference proteome</keyword>
<dbReference type="KEGG" id="ahm:TL08_19040"/>
<proteinExistence type="predicted"/>
<dbReference type="EMBL" id="CP014859">
    <property type="protein sequence ID" value="AOS64599.1"/>
    <property type="molecule type" value="Genomic_DNA"/>
</dbReference>
<feature type="region of interest" description="Disordered" evidence="1">
    <location>
        <begin position="138"/>
        <end position="158"/>
    </location>
</feature>
<gene>
    <name evidence="2" type="ORF">TL08_19040</name>
</gene>
<reference evidence="3" key="1">
    <citation type="submission" date="2016-03" db="EMBL/GenBank/DDBJ databases">
        <title>Complete genome sequence of the type strain Actinoalloteichus hymeniacidonis DSM 45092.</title>
        <authorList>
            <person name="Schaffert L."/>
            <person name="Albersmeier A."/>
            <person name="Winkler A."/>
            <person name="Kalinowski J."/>
            <person name="Zotchev S."/>
            <person name="Ruckert C."/>
        </authorList>
    </citation>
    <scope>NUCLEOTIDE SEQUENCE [LARGE SCALE GENOMIC DNA]</scope>
    <source>
        <strain evidence="3">HPA177(T) (DSM 45092(T))</strain>
    </source>
</reference>
<sequence length="249" mass="27314">MTRRSFPAATIDSEIPLTTTVELSLPERAVLVALMNLVTEVSNPEIKARYGFVVEKKDRERLIALGLISAYLDRSRKGAYVHELTEKGWRICHAELAAQAPSGSHKAYRLMYDTNNHYAAFMKRANVAMADVFIPPPDDIDAPEPTENPSVNSQPIVSANNGIPAPVRITETYTELATESGSWVSLTRLRAALDFLPRAEFDAALRELAAKPATQLIPEANQKTLTEADRAAAIHLGGEDKHLIAIDKG</sequence>
<accession>A0AAC9HSM1</accession>
<evidence type="ECO:0000313" key="3">
    <source>
        <dbReference type="Proteomes" id="UP000095210"/>
    </source>
</evidence>
<dbReference type="AlphaFoldDB" id="A0AAC9HSM1"/>
<protein>
    <submittedName>
        <fullName evidence="2">Uncharacterized protein</fullName>
    </submittedName>
</protein>
<feature type="compositionally biased region" description="Polar residues" evidence="1">
    <location>
        <begin position="147"/>
        <end position="158"/>
    </location>
</feature>
<name>A0AAC9HSM1_9PSEU</name>